<feature type="non-terminal residue" evidence="2">
    <location>
        <position position="1"/>
    </location>
</feature>
<dbReference type="EMBL" id="JARJCW010000017">
    <property type="protein sequence ID" value="KAJ7215521.1"/>
    <property type="molecule type" value="Genomic_DNA"/>
</dbReference>
<accession>A0AAD6VPA9</accession>
<feature type="region of interest" description="Disordered" evidence="1">
    <location>
        <begin position="1"/>
        <end position="51"/>
    </location>
</feature>
<reference evidence="2" key="1">
    <citation type="submission" date="2023-03" db="EMBL/GenBank/DDBJ databases">
        <title>Massive genome expansion in bonnet fungi (Mycena s.s.) driven by repeated elements and novel gene families across ecological guilds.</title>
        <authorList>
            <consortium name="Lawrence Berkeley National Laboratory"/>
            <person name="Harder C.B."/>
            <person name="Miyauchi S."/>
            <person name="Viragh M."/>
            <person name="Kuo A."/>
            <person name="Thoen E."/>
            <person name="Andreopoulos B."/>
            <person name="Lu D."/>
            <person name="Skrede I."/>
            <person name="Drula E."/>
            <person name="Henrissat B."/>
            <person name="Morin E."/>
            <person name="Kohler A."/>
            <person name="Barry K."/>
            <person name="LaButti K."/>
            <person name="Morin E."/>
            <person name="Salamov A."/>
            <person name="Lipzen A."/>
            <person name="Mereny Z."/>
            <person name="Hegedus B."/>
            <person name="Baldrian P."/>
            <person name="Stursova M."/>
            <person name="Weitz H."/>
            <person name="Taylor A."/>
            <person name="Grigoriev I.V."/>
            <person name="Nagy L.G."/>
            <person name="Martin F."/>
            <person name="Kauserud H."/>
        </authorList>
    </citation>
    <scope>NUCLEOTIDE SEQUENCE</scope>
    <source>
        <strain evidence="2">9144</strain>
    </source>
</reference>
<dbReference type="AlphaFoldDB" id="A0AAD6VPA9"/>
<feature type="non-terminal residue" evidence="2">
    <location>
        <position position="888"/>
    </location>
</feature>
<evidence type="ECO:0000313" key="2">
    <source>
        <dbReference type="EMBL" id="KAJ7215521.1"/>
    </source>
</evidence>
<feature type="compositionally biased region" description="Acidic residues" evidence="1">
    <location>
        <begin position="642"/>
        <end position="655"/>
    </location>
</feature>
<evidence type="ECO:0000256" key="1">
    <source>
        <dbReference type="SAM" id="MobiDB-lite"/>
    </source>
</evidence>
<evidence type="ECO:0000313" key="3">
    <source>
        <dbReference type="Proteomes" id="UP001219525"/>
    </source>
</evidence>
<proteinExistence type="predicted"/>
<dbReference type="Proteomes" id="UP001219525">
    <property type="component" value="Unassembled WGS sequence"/>
</dbReference>
<feature type="region of interest" description="Disordered" evidence="1">
    <location>
        <begin position="637"/>
        <end position="656"/>
    </location>
</feature>
<name>A0AAD6VPA9_9AGAR</name>
<dbReference type="InterPro" id="IPR041078">
    <property type="entry name" value="Plavaka"/>
</dbReference>
<protein>
    <submittedName>
        <fullName evidence="2">Uncharacterized protein</fullName>
    </submittedName>
</protein>
<dbReference type="Pfam" id="PF18759">
    <property type="entry name" value="Plavaka"/>
    <property type="match status" value="1"/>
</dbReference>
<keyword evidence="3" id="KW-1185">Reference proteome</keyword>
<sequence>DPPAEAAPPKQQDRRARVEEVEDDEDAPGASRWYEDFPLPAGTPLQRPGELTDKQTTFDRIRTDQRERNLPPWHPFESKEDWELAQWLVRAGVSQSKIEEFLKLDKIKCGAQPSYSTSRQLFDKIDALPSGPNWSYEVLEIEGDVVDENGVRLKEEVELWKRDPVDCIKELMGNAAFRKVLRYAPIRVYCDEDAKKREYSEIWTANTWWELQEKLPEGATICPVILASDKTQLSTLSGDKQAWPVYLSIGNLPHDVRSKPSQRGTILLGYIPVSKLQCWSKANRSKAVHQLFHTCMKKLLAALKDAGTNGVEILCADEEFRLSFPILVAYLADYPEQCLVAGCMENRCPWCLVEPKKRGSPITSAPRDPATTLRLMKKNAQGIKVPEFEAQGLRPIEPFWADLPHSNIFKACTPDILHQLYKGVFKDHVVSWAITSLSESEKANEAEIDRRFQAMPQHPDLRHFKNGISLVSQWTGKEYKNMAKVFLGILNGATEPRVIEAVRGILDFICYARFEAHTDGSSDASLALLHAAWQRFHDNKDIFVDLDIRQDFNIPKIHSMQHYVEAIRALGCLSGYNTEISERLHIDCAKLGYRASNRRNYVAQMARWLTRRESIDRFDAYLRWAIPSYAVEQDRLEGDGINAEEDDKEDDDEDPSLLPDMPYTIARKAPFQNISVDILENEFGAKNFLYHLENFLRGESILPDNFANLLGPFPVYKRFKLAIKPVIQVGTRPIVDVIRATRGKAEVGLKKAVTARFDTVLARKAYPAGGIPKRLSLDGLFVGRIRAIFALPIQFGHYPTPLAYVEWYKPLTQLDKTLGMYKITPAMHLQNRRASIIPITLISRSCHLIPQFGPTAAPSMRSEDVLDVHKDFYLNCYLRLVDFVLLRR</sequence>
<gene>
    <name evidence="2" type="ORF">GGX14DRAFT_608507</name>
</gene>
<comment type="caution">
    <text evidence="2">The sequence shown here is derived from an EMBL/GenBank/DDBJ whole genome shotgun (WGS) entry which is preliminary data.</text>
</comment>
<organism evidence="2 3">
    <name type="scientific">Mycena pura</name>
    <dbReference type="NCBI Taxonomy" id="153505"/>
    <lineage>
        <taxon>Eukaryota</taxon>
        <taxon>Fungi</taxon>
        <taxon>Dikarya</taxon>
        <taxon>Basidiomycota</taxon>
        <taxon>Agaricomycotina</taxon>
        <taxon>Agaricomycetes</taxon>
        <taxon>Agaricomycetidae</taxon>
        <taxon>Agaricales</taxon>
        <taxon>Marasmiineae</taxon>
        <taxon>Mycenaceae</taxon>
        <taxon>Mycena</taxon>
    </lineage>
</organism>